<evidence type="ECO:0000256" key="9">
    <source>
        <dbReference type="ARBA" id="ARBA00023204"/>
    </source>
</evidence>
<dbReference type="InterPro" id="IPR002043">
    <property type="entry name" value="UDG_fam1"/>
</dbReference>
<evidence type="ECO:0000256" key="1">
    <source>
        <dbReference type="ARBA" id="ARBA00001400"/>
    </source>
</evidence>
<dbReference type="NCBIfam" id="NF003591">
    <property type="entry name" value="PRK05254.1-4"/>
    <property type="match status" value="1"/>
</dbReference>
<gene>
    <name evidence="10" type="primary">ung</name>
    <name evidence="14" type="ORF">DDZ16_01895</name>
</gene>
<evidence type="ECO:0000256" key="3">
    <source>
        <dbReference type="ARBA" id="ARBA00008184"/>
    </source>
</evidence>
<keyword evidence="9 10" id="KW-0234">DNA repair</keyword>
<evidence type="ECO:0000256" key="10">
    <source>
        <dbReference type="HAMAP-Rule" id="MF_00148"/>
    </source>
</evidence>
<protein>
    <recommendedName>
        <fullName evidence="5 10">Uracil-DNA glycosylase</fullName>
        <shortName evidence="10">UDG</shortName>
        <ecNumber evidence="4 10">3.2.2.27</ecNumber>
    </recommendedName>
</protein>
<dbReference type="NCBIfam" id="NF003588">
    <property type="entry name" value="PRK05254.1-1"/>
    <property type="match status" value="1"/>
</dbReference>
<keyword evidence="6 10" id="KW-0963">Cytoplasm</keyword>
<evidence type="ECO:0000256" key="7">
    <source>
        <dbReference type="ARBA" id="ARBA00022763"/>
    </source>
</evidence>
<organism evidence="14 15">
    <name type="scientific">Marinilabilia rubra</name>
    <dbReference type="NCBI Taxonomy" id="2162893"/>
    <lineage>
        <taxon>Bacteria</taxon>
        <taxon>Pseudomonadati</taxon>
        <taxon>Bacteroidota</taxon>
        <taxon>Bacteroidia</taxon>
        <taxon>Marinilabiliales</taxon>
        <taxon>Marinilabiliaceae</taxon>
        <taxon>Marinilabilia</taxon>
    </lineage>
</organism>
<keyword evidence="7 10" id="KW-0227">DNA damage</keyword>
<dbReference type="SUPFAM" id="SSF52141">
    <property type="entry name" value="Uracil-DNA glycosylase-like"/>
    <property type="match status" value="1"/>
</dbReference>
<reference evidence="14 15" key="1">
    <citation type="submission" date="2018-05" db="EMBL/GenBank/DDBJ databases">
        <title>Marinilabilia rubrum sp. nov., isolated from saltern sediment.</title>
        <authorList>
            <person name="Zhang R."/>
        </authorList>
    </citation>
    <scope>NUCLEOTIDE SEQUENCE [LARGE SCALE GENOMIC DNA]</scope>
    <source>
        <strain evidence="14 15">WTE16</strain>
    </source>
</reference>
<keyword evidence="8 10" id="KW-0378">Hydrolase</keyword>
<comment type="caution">
    <text evidence="14">The sequence shown here is derived from an EMBL/GenBank/DDBJ whole genome shotgun (WGS) entry which is preliminary data.</text>
</comment>
<dbReference type="Proteomes" id="UP000244956">
    <property type="component" value="Unassembled WGS sequence"/>
</dbReference>
<proteinExistence type="inferred from homology"/>
<dbReference type="GO" id="GO:0005737">
    <property type="term" value="C:cytoplasm"/>
    <property type="evidence" value="ECO:0007669"/>
    <property type="project" value="UniProtKB-SubCell"/>
</dbReference>
<evidence type="ECO:0000256" key="4">
    <source>
        <dbReference type="ARBA" id="ARBA00012030"/>
    </source>
</evidence>
<comment type="catalytic activity">
    <reaction evidence="1 10 12">
        <text>Hydrolyzes single-stranded DNA or mismatched double-stranded DNA and polynucleotides, releasing free uracil.</text>
        <dbReference type="EC" id="3.2.2.27"/>
    </reaction>
</comment>
<dbReference type="PANTHER" id="PTHR11264">
    <property type="entry name" value="URACIL-DNA GLYCOSYLASE"/>
    <property type="match status" value="1"/>
</dbReference>
<comment type="subcellular location">
    <subcellularLocation>
        <location evidence="10">Cytoplasm</location>
    </subcellularLocation>
</comment>
<dbReference type="NCBIfam" id="TIGR00628">
    <property type="entry name" value="ung"/>
    <property type="match status" value="1"/>
</dbReference>
<evidence type="ECO:0000256" key="2">
    <source>
        <dbReference type="ARBA" id="ARBA00002631"/>
    </source>
</evidence>
<dbReference type="PROSITE" id="PS00130">
    <property type="entry name" value="U_DNA_GLYCOSYLASE"/>
    <property type="match status" value="1"/>
</dbReference>
<dbReference type="Gene3D" id="3.40.470.10">
    <property type="entry name" value="Uracil-DNA glycosylase-like domain"/>
    <property type="match status" value="1"/>
</dbReference>
<dbReference type="NCBIfam" id="NF003589">
    <property type="entry name" value="PRK05254.1-2"/>
    <property type="match status" value="1"/>
</dbReference>
<dbReference type="FunFam" id="3.40.470.10:FF:000001">
    <property type="entry name" value="Uracil-DNA glycosylase"/>
    <property type="match status" value="1"/>
</dbReference>
<dbReference type="EMBL" id="QEWP01000001">
    <property type="protein sequence ID" value="PWE01471.1"/>
    <property type="molecule type" value="Genomic_DNA"/>
</dbReference>
<dbReference type="InterPro" id="IPR018085">
    <property type="entry name" value="Ura-DNA_Glyclase_AS"/>
</dbReference>
<dbReference type="NCBIfam" id="NF003592">
    <property type="entry name" value="PRK05254.1-5"/>
    <property type="match status" value="1"/>
</dbReference>
<dbReference type="SMART" id="SM00987">
    <property type="entry name" value="UreE_C"/>
    <property type="match status" value="1"/>
</dbReference>
<name>A0A2U2BEI5_9BACT</name>
<dbReference type="HAMAP" id="MF_00148">
    <property type="entry name" value="UDG"/>
    <property type="match status" value="1"/>
</dbReference>
<dbReference type="EC" id="3.2.2.27" evidence="4 10"/>
<evidence type="ECO:0000256" key="11">
    <source>
        <dbReference type="PROSITE-ProRule" id="PRU10072"/>
    </source>
</evidence>
<evidence type="ECO:0000256" key="6">
    <source>
        <dbReference type="ARBA" id="ARBA00022490"/>
    </source>
</evidence>
<feature type="active site" description="Proton acceptor" evidence="10 11">
    <location>
        <position position="68"/>
    </location>
</feature>
<comment type="function">
    <text evidence="2 10 12">Excises uracil residues from the DNA which can arise as a result of misincorporation of dUMP residues by DNA polymerase or due to deamination of cytosine.</text>
</comment>
<evidence type="ECO:0000313" key="15">
    <source>
        <dbReference type="Proteomes" id="UP000244956"/>
    </source>
</evidence>
<dbReference type="SMART" id="SM00986">
    <property type="entry name" value="UDG"/>
    <property type="match status" value="1"/>
</dbReference>
<dbReference type="AlphaFoldDB" id="A0A2U2BEI5"/>
<accession>A0A2U2BEI5</accession>
<comment type="similarity">
    <text evidence="3 10 12">Belongs to the uracil-DNA glycosylase (UDG) superfamily. UNG family.</text>
</comment>
<sequence>MPEIKPKIEESWRLALNDAFNAPYFSDLKKFLIEEKRHNTVFPPGHLIFNAFNQTPLSEVKVVILGQDPYHGPRQAHGLCFSVPEGINPPPSLINIFKEIKEDTGNPMPANGDLTRWAQQGVLLLNATLTVRARTPASHQGKGWEQFTDSVINTISQTKDHVAFLLWGRYAKNKAELIDSSKHLILQAAHPSPYSADKGFFGCRHFSKANEWLVDKGLDKINW</sequence>
<dbReference type="InterPro" id="IPR005122">
    <property type="entry name" value="Uracil-DNA_glycosylase-like"/>
</dbReference>
<dbReference type="OrthoDB" id="9804372at2"/>
<dbReference type="CDD" id="cd10027">
    <property type="entry name" value="UDG-F1-like"/>
    <property type="match status" value="1"/>
</dbReference>
<keyword evidence="15" id="KW-1185">Reference proteome</keyword>
<dbReference type="RefSeq" id="WP_109262921.1">
    <property type="nucleotide sequence ID" value="NZ_QEWP01000001.1"/>
</dbReference>
<evidence type="ECO:0000256" key="5">
    <source>
        <dbReference type="ARBA" id="ARBA00018429"/>
    </source>
</evidence>
<evidence type="ECO:0000313" key="14">
    <source>
        <dbReference type="EMBL" id="PWE01471.1"/>
    </source>
</evidence>
<dbReference type="PANTHER" id="PTHR11264:SF0">
    <property type="entry name" value="URACIL-DNA GLYCOSYLASE"/>
    <property type="match status" value="1"/>
</dbReference>
<evidence type="ECO:0000259" key="13">
    <source>
        <dbReference type="SMART" id="SM00986"/>
    </source>
</evidence>
<evidence type="ECO:0000256" key="8">
    <source>
        <dbReference type="ARBA" id="ARBA00022801"/>
    </source>
</evidence>
<dbReference type="InterPro" id="IPR036895">
    <property type="entry name" value="Uracil-DNA_glycosylase-like_sf"/>
</dbReference>
<dbReference type="Pfam" id="PF03167">
    <property type="entry name" value="UDG"/>
    <property type="match status" value="1"/>
</dbReference>
<feature type="domain" description="Uracil-DNA glycosylase-like" evidence="13">
    <location>
        <begin position="53"/>
        <end position="213"/>
    </location>
</feature>
<evidence type="ECO:0000256" key="12">
    <source>
        <dbReference type="RuleBase" id="RU003780"/>
    </source>
</evidence>
<dbReference type="GO" id="GO:0004844">
    <property type="term" value="F:uracil DNA N-glycosylase activity"/>
    <property type="evidence" value="ECO:0007669"/>
    <property type="project" value="UniProtKB-UniRule"/>
</dbReference>
<dbReference type="GO" id="GO:0097510">
    <property type="term" value="P:base-excision repair, AP site formation via deaminated base removal"/>
    <property type="evidence" value="ECO:0007669"/>
    <property type="project" value="TreeGrafter"/>
</dbReference>